<dbReference type="PANTHER" id="PTHR41694">
    <property type="entry name" value="ENDOGENOUS RETROVIRUS GROUP K MEMBER POL PROTEIN"/>
    <property type="match status" value="1"/>
</dbReference>
<feature type="non-terminal residue" evidence="8">
    <location>
        <position position="1"/>
    </location>
</feature>
<keyword evidence="6" id="KW-0695">RNA-directed DNA polymerase</keyword>
<keyword evidence="3" id="KW-0540">Nuclease</keyword>
<dbReference type="Pfam" id="PF00075">
    <property type="entry name" value="RNase_H"/>
    <property type="match status" value="1"/>
</dbReference>
<evidence type="ECO:0000256" key="2">
    <source>
        <dbReference type="ARBA" id="ARBA00022695"/>
    </source>
</evidence>
<dbReference type="GO" id="GO:0004523">
    <property type="term" value="F:RNA-DNA hybrid ribonuclease activity"/>
    <property type="evidence" value="ECO:0007669"/>
    <property type="project" value="InterPro"/>
</dbReference>
<keyword evidence="9" id="KW-1185">Reference proteome</keyword>
<reference evidence="8 9" key="1">
    <citation type="submission" date="2019-09" db="EMBL/GenBank/DDBJ databases">
        <title>Bird 10,000 Genomes (B10K) Project - Family phase.</title>
        <authorList>
            <person name="Zhang G."/>
        </authorList>
    </citation>
    <scope>NUCLEOTIDE SEQUENCE [LARGE SCALE GENOMIC DNA]</scope>
    <source>
        <strain evidence="8">B10K-DU-029-37</strain>
        <tissue evidence="8">Liver</tissue>
    </source>
</reference>
<accession>A0A7K8A7Z8</accession>
<evidence type="ECO:0000256" key="6">
    <source>
        <dbReference type="ARBA" id="ARBA00022918"/>
    </source>
</evidence>
<evidence type="ECO:0000256" key="4">
    <source>
        <dbReference type="ARBA" id="ARBA00022759"/>
    </source>
</evidence>
<feature type="domain" description="RNase H type-1" evidence="7">
    <location>
        <begin position="16"/>
        <end position="109"/>
    </location>
</feature>
<dbReference type="SUPFAM" id="SSF53098">
    <property type="entry name" value="Ribonuclease H-like"/>
    <property type="match status" value="1"/>
</dbReference>
<dbReference type="AlphaFoldDB" id="A0A7K8A7Z8"/>
<sequence>SNQEGIALPKKSERPLPNAVTVFTDAGKKSRRAAATWEENRVWKHQLLMAEKGDSLQTLELAAVVWAFGRWSAEALNVISDSMYVTGVVARIENARIKDCQNKRLFDLL</sequence>
<keyword evidence="5" id="KW-0378">Hydrolase</keyword>
<organism evidence="8 9">
    <name type="scientific">Melanocharis versteri</name>
    <name type="common">Fan-tailed berrypecker</name>
    <dbReference type="NCBI Taxonomy" id="254552"/>
    <lineage>
        <taxon>Eukaryota</taxon>
        <taxon>Metazoa</taxon>
        <taxon>Chordata</taxon>
        <taxon>Craniata</taxon>
        <taxon>Vertebrata</taxon>
        <taxon>Euteleostomi</taxon>
        <taxon>Archelosauria</taxon>
        <taxon>Archosauria</taxon>
        <taxon>Dinosauria</taxon>
        <taxon>Saurischia</taxon>
        <taxon>Theropoda</taxon>
        <taxon>Coelurosauria</taxon>
        <taxon>Aves</taxon>
        <taxon>Neognathae</taxon>
        <taxon>Neoaves</taxon>
        <taxon>Telluraves</taxon>
        <taxon>Australaves</taxon>
        <taxon>Passeriformes</taxon>
        <taxon>Passeroidea</taxon>
        <taxon>Melanocharitidae</taxon>
        <taxon>Melanocharis</taxon>
    </lineage>
</organism>
<evidence type="ECO:0000313" key="8">
    <source>
        <dbReference type="EMBL" id="NXA98840.1"/>
    </source>
</evidence>
<name>A0A7K8A7Z8_9PASE</name>
<evidence type="ECO:0000256" key="1">
    <source>
        <dbReference type="ARBA" id="ARBA00022679"/>
    </source>
</evidence>
<dbReference type="InterPro" id="IPR036397">
    <property type="entry name" value="RNaseH_sf"/>
</dbReference>
<keyword evidence="2" id="KW-0548">Nucleotidyltransferase</keyword>
<proteinExistence type="predicted"/>
<dbReference type="Proteomes" id="UP000538725">
    <property type="component" value="Unassembled WGS sequence"/>
</dbReference>
<dbReference type="InterPro" id="IPR002156">
    <property type="entry name" value="RNaseH_domain"/>
</dbReference>
<dbReference type="PANTHER" id="PTHR41694:SF3">
    <property type="entry name" value="RNA-DIRECTED DNA POLYMERASE-RELATED"/>
    <property type="match status" value="1"/>
</dbReference>
<dbReference type="InterPro" id="IPR012337">
    <property type="entry name" value="RNaseH-like_sf"/>
</dbReference>
<feature type="non-terminal residue" evidence="8">
    <location>
        <position position="109"/>
    </location>
</feature>
<protein>
    <submittedName>
        <fullName evidence="8">POK19 protein</fullName>
    </submittedName>
</protein>
<keyword evidence="4" id="KW-0255">Endonuclease</keyword>
<comment type="caution">
    <text evidence="8">The sequence shown here is derived from an EMBL/GenBank/DDBJ whole genome shotgun (WGS) entry which is preliminary data.</text>
</comment>
<evidence type="ECO:0000256" key="3">
    <source>
        <dbReference type="ARBA" id="ARBA00022722"/>
    </source>
</evidence>
<dbReference type="GO" id="GO:0003964">
    <property type="term" value="F:RNA-directed DNA polymerase activity"/>
    <property type="evidence" value="ECO:0007669"/>
    <property type="project" value="UniProtKB-KW"/>
</dbReference>
<keyword evidence="1" id="KW-0808">Transferase</keyword>
<dbReference type="PROSITE" id="PS50879">
    <property type="entry name" value="RNASE_H_1"/>
    <property type="match status" value="1"/>
</dbReference>
<dbReference type="GO" id="GO:0035613">
    <property type="term" value="F:RNA stem-loop binding"/>
    <property type="evidence" value="ECO:0007669"/>
    <property type="project" value="TreeGrafter"/>
</dbReference>
<evidence type="ECO:0000256" key="5">
    <source>
        <dbReference type="ARBA" id="ARBA00022801"/>
    </source>
</evidence>
<dbReference type="Gene3D" id="3.30.420.10">
    <property type="entry name" value="Ribonuclease H-like superfamily/Ribonuclease H"/>
    <property type="match status" value="1"/>
</dbReference>
<evidence type="ECO:0000259" key="7">
    <source>
        <dbReference type="PROSITE" id="PS50879"/>
    </source>
</evidence>
<dbReference type="EMBL" id="VZTG01010837">
    <property type="protein sequence ID" value="NXA98840.1"/>
    <property type="molecule type" value="Genomic_DNA"/>
</dbReference>
<gene>
    <name evidence="8" type="primary">Ervk19_3</name>
    <name evidence="8" type="ORF">MELVER_R15458</name>
</gene>
<evidence type="ECO:0000313" key="9">
    <source>
        <dbReference type="Proteomes" id="UP000538725"/>
    </source>
</evidence>